<dbReference type="InterPro" id="IPR004216">
    <property type="entry name" value="Fuc/Ara_isomerase_C"/>
</dbReference>
<dbReference type="Proteomes" id="UP000612362">
    <property type="component" value="Unassembled WGS sequence"/>
</dbReference>
<reference evidence="11" key="1">
    <citation type="submission" date="2020-10" db="EMBL/GenBank/DDBJ databases">
        <title>Taxonomic study of unclassified bacteria belonging to the class Ktedonobacteria.</title>
        <authorList>
            <person name="Yabe S."/>
            <person name="Wang C.M."/>
            <person name="Zheng Y."/>
            <person name="Sakai Y."/>
            <person name="Cavaletti L."/>
            <person name="Monciardini P."/>
            <person name="Donadio S."/>
        </authorList>
    </citation>
    <scope>NUCLEOTIDE SEQUENCE</scope>
    <source>
        <strain evidence="11">SOSP1-1</strain>
    </source>
</reference>
<organism evidence="11 12">
    <name type="scientific">Ktedonospora formicarum</name>
    <dbReference type="NCBI Taxonomy" id="2778364"/>
    <lineage>
        <taxon>Bacteria</taxon>
        <taxon>Bacillati</taxon>
        <taxon>Chloroflexota</taxon>
        <taxon>Ktedonobacteria</taxon>
        <taxon>Ktedonobacterales</taxon>
        <taxon>Ktedonobacteraceae</taxon>
        <taxon>Ktedonospora</taxon>
    </lineage>
</organism>
<evidence type="ECO:0000256" key="1">
    <source>
        <dbReference type="ARBA" id="ARBA00022490"/>
    </source>
</evidence>
<dbReference type="GO" id="GO:0008790">
    <property type="term" value="F:arabinose isomerase activity"/>
    <property type="evidence" value="ECO:0007669"/>
    <property type="project" value="TreeGrafter"/>
</dbReference>
<evidence type="ECO:0000256" key="5">
    <source>
        <dbReference type="ARBA" id="ARBA00023253"/>
    </source>
</evidence>
<evidence type="ECO:0000259" key="10">
    <source>
        <dbReference type="Pfam" id="PF07882"/>
    </source>
</evidence>
<dbReference type="InterPro" id="IPR012888">
    <property type="entry name" value="Fucose_iso_N1"/>
</dbReference>
<keyword evidence="4 11" id="KW-0413">Isomerase</keyword>
<name>A0A8J3I2R7_9CHLR</name>
<feature type="domain" description="L-fucose isomerase N-terminal-1" evidence="9">
    <location>
        <begin position="8"/>
        <end position="140"/>
    </location>
</feature>
<dbReference type="SUPFAM" id="SSF50443">
    <property type="entry name" value="FucI/AraA C-terminal domain-like"/>
    <property type="match status" value="1"/>
</dbReference>
<comment type="caution">
    <text evidence="11">The sequence shown here is derived from an EMBL/GenBank/DDBJ whole genome shotgun (WGS) entry which is preliminary data.</text>
</comment>
<dbReference type="InterPro" id="IPR005763">
    <property type="entry name" value="Fucose_isomerase"/>
</dbReference>
<dbReference type="InterPro" id="IPR038391">
    <property type="entry name" value="Fucose_iso_dom1_sf"/>
</dbReference>
<dbReference type="InterPro" id="IPR012889">
    <property type="entry name" value="Fucose_isomerase_N2"/>
</dbReference>
<accession>A0A8J3I2R7</accession>
<evidence type="ECO:0000313" key="11">
    <source>
        <dbReference type="EMBL" id="GHO46531.1"/>
    </source>
</evidence>
<keyword evidence="2" id="KW-0479">Metal-binding</keyword>
<evidence type="ECO:0000256" key="2">
    <source>
        <dbReference type="ARBA" id="ARBA00022723"/>
    </source>
</evidence>
<evidence type="ECO:0000259" key="8">
    <source>
        <dbReference type="Pfam" id="PF02952"/>
    </source>
</evidence>
<dbReference type="InterPro" id="IPR009015">
    <property type="entry name" value="Fucose_isomerase_N/cen_sf"/>
</dbReference>
<keyword evidence="12" id="KW-1185">Reference proteome</keyword>
<dbReference type="SUPFAM" id="SSF53743">
    <property type="entry name" value="FucI/AraA N-terminal and middle domains"/>
    <property type="match status" value="1"/>
</dbReference>
<dbReference type="GO" id="GO:0030145">
    <property type="term" value="F:manganese ion binding"/>
    <property type="evidence" value="ECO:0007669"/>
    <property type="project" value="InterPro"/>
</dbReference>
<dbReference type="GO" id="GO:0008736">
    <property type="term" value="F:L-fucose isomerase activity"/>
    <property type="evidence" value="ECO:0007669"/>
    <property type="project" value="InterPro"/>
</dbReference>
<keyword evidence="6" id="KW-0119">Carbohydrate metabolism</keyword>
<dbReference type="GO" id="GO:0042355">
    <property type="term" value="P:L-fucose catabolic process"/>
    <property type="evidence" value="ECO:0007669"/>
    <property type="project" value="TreeGrafter"/>
</dbReference>
<dbReference type="EMBL" id="BNJF01000002">
    <property type="protein sequence ID" value="GHO46531.1"/>
    <property type="molecule type" value="Genomic_DNA"/>
</dbReference>
<dbReference type="Pfam" id="PF02952">
    <property type="entry name" value="Fucose_iso_C"/>
    <property type="match status" value="1"/>
</dbReference>
<dbReference type="Pfam" id="PF07881">
    <property type="entry name" value="Fucose_iso_N1"/>
    <property type="match status" value="1"/>
</dbReference>
<dbReference type="Gene3D" id="3.20.14.10">
    <property type="entry name" value="L-fucose/L-arabinose isomerase, C-terminal"/>
    <property type="match status" value="1"/>
</dbReference>
<dbReference type="InterPro" id="IPR038393">
    <property type="entry name" value="Fuc_iso_dom3_sf"/>
</dbReference>
<keyword evidence="3" id="KW-0464">Manganese</keyword>
<keyword evidence="1" id="KW-0963">Cytoplasm</keyword>
<keyword evidence="5" id="KW-0294">Fucose metabolism</keyword>
<dbReference type="Pfam" id="PF07882">
    <property type="entry name" value="Fucose_iso_N2"/>
    <property type="match status" value="1"/>
</dbReference>
<sequence length="455" mass="50933">MAQEVEAFNQGYQDRIKQRLEKDGYQVIAGESIICTNEDAVREGKRLTALGCDCTIFNFAVWAFPHLPALASRFTPGPLLLFSNIDPQYPGLVGMLASAGGLSQAGTKYSRAYGNIEDEETYEKVRSFVRAAGAVSALRGQTFGLIGGRPMGMYTTTSDPATWLKVFGVDVEHVDQGEIIRLASEVPQKQVDAAFAWLEENIGHIHYDGKQLTPDKLKTQVRATYAMKQIIEEYRLDFSGIKAQPELTNHFCTMDVTEAFLNDPYDWDGPHEPHVCSTEADMDAALTMQIFKHLSHTPALFADVRHYHADLGIWDLVNSGEHATYFAGRSFDPKDNLPHVHFYPESFYFPAGGASVHHLAHPGNATFARLTRLDGKYSMAILRGEFVQYDEAKNMDLMKQTDLAWPHAFTRFDCSAEEFIANYTSNHIHAAYGDWVNELRQVADLLGIEARVYGE</sequence>
<dbReference type="GO" id="GO:0005737">
    <property type="term" value="C:cytoplasm"/>
    <property type="evidence" value="ECO:0007669"/>
    <property type="project" value="InterPro"/>
</dbReference>
<evidence type="ECO:0000259" key="9">
    <source>
        <dbReference type="Pfam" id="PF07881"/>
    </source>
</evidence>
<evidence type="ECO:0000256" key="4">
    <source>
        <dbReference type="ARBA" id="ARBA00023235"/>
    </source>
</evidence>
<feature type="domain" description="L-fucose isomerase C-terminal" evidence="8">
    <location>
        <begin position="316"/>
        <end position="449"/>
    </location>
</feature>
<dbReference type="PANTHER" id="PTHR37840">
    <property type="entry name" value="L-FUCOSE ISOMERASE"/>
    <property type="match status" value="1"/>
</dbReference>
<dbReference type="GO" id="GO:0019571">
    <property type="term" value="P:D-arabinose catabolic process"/>
    <property type="evidence" value="ECO:0007669"/>
    <property type="project" value="TreeGrafter"/>
</dbReference>
<protein>
    <recommendedName>
        <fullName evidence="7">FucIase</fullName>
    </recommendedName>
</protein>
<dbReference type="AlphaFoldDB" id="A0A8J3I2R7"/>
<gene>
    <name evidence="11" type="ORF">KSX_46940</name>
</gene>
<evidence type="ECO:0000256" key="6">
    <source>
        <dbReference type="ARBA" id="ARBA00023277"/>
    </source>
</evidence>
<proteinExistence type="predicted"/>
<evidence type="ECO:0000313" key="12">
    <source>
        <dbReference type="Proteomes" id="UP000612362"/>
    </source>
</evidence>
<dbReference type="Gene3D" id="3.40.275.10">
    <property type="entry name" value="L-fucose Isomerase, Chain A, domain 2"/>
    <property type="match status" value="1"/>
</dbReference>
<dbReference type="InterPro" id="IPR015888">
    <property type="entry name" value="Fuc_isomerase_C"/>
</dbReference>
<evidence type="ECO:0000256" key="7">
    <source>
        <dbReference type="ARBA" id="ARBA00030454"/>
    </source>
</evidence>
<dbReference type="PANTHER" id="PTHR37840:SF1">
    <property type="entry name" value="L-FUCOSE ISOMERASE"/>
    <property type="match status" value="1"/>
</dbReference>
<dbReference type="CDD" id="cd00578">
    <property type="entry name" value="L-fuc_L-ara-isomerases"/>
    <property type="match status" value="1"/>
</dbReference>
<dbReference type="InterPro" id="IPR038392">
    <property type="entry name" value="Fucose_isomerase_dom2_sf"/>
</dbReference>
<feature type="domain" description="L-fucose isomerase N-terminal-2" evidence="10">
    <location>
        <begin position="239"/>
        <end position="293"/>
    </location>
</feature>
<evidence type="ECO:0000256" key="3">
    <source>
        <dbReference type="ARBA" id="ARBA00023211"/>
    </source>
</evidence>
<dbReference type="Gene3D" id="3.40.50.1070">
    <property type="match status" value="1"/>
</dbReference>